<feature type="compositionally biased region" description="Low complexity" evidence="1">
    <location>
        <begin position="56"/>
        <end position="78"/>
    </location>
</feature>
<feature type="compositionally biased region" description="Gly residues" evidence="1">
    <location>
        <begin position="101"/>
        <end position="110"/>
    </location>
</feature>
<keyword evidence="2" id="KW-0472">Membrane</keyword>
<feature type="compositionally biased region" description="Basic and acidic residues" evidence="1">
    <location>
        <begin position="1"/>
        <end position="21"/>
    </location>
</feature>
<comment type="caution">
    <text evidence="3">The sequence shown here is derived from an EMBL/GenBank/DDBJ whole genome shotgun (WGS) entry which is preliminary data.</text>
</comment>
<sequence length="110" mass="11030">MAFDPNDRKLEDRNLDPRTPEVRSSTHVRTGSSSWVPWVAVIAVLLVGAFVWSQMGGSSTDPQTTSSTSSSTTDSSAPAPAPTTPAAPPAGDAAPATPPAGGAGGTGTQP</sequence>
<accession>A0ABT0INQ4</accession>
<protein>
    <submittedName>
        <fullName evidence="3">Uncharacterized protein</fullName>
    </submittedName>
</protein>
<feature type="compositionally biased region" description="Polar residues" evidence="1">
    <location>
        <begin position="22"/>
        <end position="31"/>
    </location>
</feature>
<evidence type="ECO:0000256" key="2">
    <source>
        <dbReference type="SAM" id="Phobius"/>
    </source>
</evidence>
<evidence type="ECO:0000313" key="4">
    <source>
        <dbReference type="Proteomes" id="UP001202827"/>
    </source>
</evidence>
<name>A0ABT0INQ4_9HYPH</name>
<feature type="transmembrane region" description="Helical" evidence="2">
    <location>
        <begin position="35"/>
        <end position="53"/>
    </location>
</feature>
<gene>
    <name evidence="3" type="ORF">M0654_05800</name>
</gene>
<organism evidence="3 4">
    <name type="scientific">Neorhizobium turbinariae</name>
    <dbReference type="NCBI Taxonomy" id="2937795"/>
    <lineage>
        <taxon>Bacteria</taxon>
        <taxon>Pseudomonadati</taxon>
        <taxon>Pseudomonadota</taxon>
        <taxon>Alphaproteobacteria</taxon>
        <taxon>Hyphomicrobiales</taxon>
        <taxon>Rhizobiaceae</taxon>
        <taxon>Rhizobium/Agrobacterium group</taxon>
        <taxon>Neorhizobium</taxon>
    </lineage>
</organism>
<evidence type="ECO:0000313" key="3">
    <source>
        <dbReference type="EMBL" id="MCK8779495.1"/>
    </source>
</evidence>
<feature type="region of interest" description="Disordered" evidence="1">
    <location>
        <begin position="54"/>
        <end position="110"/>
    </location>
</feature>
<proteinExistence type="predicted"/>
<feature type="compositionally biased region" description="Pro residues" evidence="1">
    <location>
        <begin position="79"/>
        <end position="88"/>
    </location>
</feature>
<dbReference type="EMBL" id="JALPRY010000007">
    <property type="protein sequence ID" value="MCK8779495.1"/>
    <property type="molecule type" value="Genomic_DNA"/>
</dbReference>
<reference evidence="3 4" key="1">
    <citation type="submission" date="2022-04" db="EMBL/GenBank/DDBJ databases">
        <title>Rhizobium coralii sp. nov., isolated from coral Turbinaria peltata.</title>
        <authorList>
            <person name="Sun H."/>
        </authorList>
    </citation>
    <scope>NUCLEOTIDE SEQUENCE [LARGE SCALE GENOMIC DNA]</scope>
    <source>
        <strain evidence="3 4">NTR19</strain>
    </source>
</reference>
<keyword evidence="2" id="KW-1133">Transmembrane helix</keyword>
<feature type="region of interest" description="Disordered" evidence="1">
    <location>
        <begin position="1"/>
        <end position="31"/>
    </location>
</feature>
<keyword evidence="4" id="KW-1185">Reference proteome</keyword>
<dbReference type="Proteomes" id="UP001202827">
    <property type="component" value="Unassembled WGS sequence"/>
</dbReference>
<dbReference type="RefSeq" id="WP_118852482.1">
    <property type="nucleotide sequence ID" value="NZ_JALPRY010000007.1"/>
</dbReference>
<keyword evidence="2" id="KW-0812">Transmembrane</keyword>
<evidence type="ECO:0000256" key="1">
    <source>
        <dbReference type="SAM" id="MobiDB-lite"/>
    </source>
</evidence>